<dbReference type="OMA" id="FLLEYTF"/>
<dbReference type="STRING" id="94237.ENSMMOP00000022400"/>
<name>A0A3Q3X331_MOLML</name>
<dbReference type="InterPro" id="IPR058686">
    <property type="entry name" value="Ig_NPHP4_3rd"/>
</dbReference>
<dbReference type="Ensembl" id="ENSMMOT00000022770.1">
    <property type="protein sequence ID" value="ENSMMOP00000022400.1"/>
    <property type="gene ID" value="ENSMMOG00000017020.1"/>
</dbReference>
<dbReference type="InterPro" id="IPR058765">
    <property type="entry name" value="NPHP4_C2-like"/>
</dbReference>
<dbReference type="Proteomes" id="UP000261620">
    <property type="component" value="Unplaced"/>
</dbReference>
<reference evidence="7" key="1">
    <citation type="submission" date="2025-08" db="UniProtKB">
        <authorList>
            <consortium name="Ensembl"/>
        </authorList>
    </citation>
    <scope>IDENTIFICATION</scope>
</reference>
<dbReference type="Pfam" id="PF26190">
    <property type="entry name" value="Ig_NPHP4_1st"/>
    <property type="match status" value="1"/>
</dbReference>
<dbReference type="InterPro" id="IPR058685">
    <property type="entry name" value="Ig_NPHP4_4th"/>
</dbReference>
<sequence length="1263" mass="140899">MVKTEDESTSKDCWREVFERNRSVPPPRQTVRLAAERHCTHSEGFQLSLGRVSVPRLPEVSVTAPLRLTLFDRDHKHFFGKTWRSQPQKMKNNRISFSEVLYFHTSLRLPSTVVVLELVSMSPRPDGSQHGLGEGFSLLELFTTRPEAPAADGNRRLNLHHGSPRSLLHPLVKDTSVEGAHLDCVIKPHPALNSVMHLFPENVLVSGDENIPGLAASPTGDALLWPQLLKMLPVTLNRLTITLQPSLEKFESQLLHLINADCHNTPGPEGALKTVGIQERRLHVGVHNGWGFLDKPQVVVLEPLGARGRADSIAKQSVLAKDSSAASSPPQTLGLRSSLELRLTKHRAVAIFFQLEWVFSAPIGRETMLSATSTSRAAFMQCLRWGIWCPFQEPEDWDREEIQLALQGGAKPNPLGVMVYSSQTSGKTQSPALLSAPDTAQVTQQHQERACSGVSSIIHMEVDLQHKGDVSPSAQVKGDHVHELPFTPVHAPVITLGMNVSCSVSSRSSLAHLYSAGFPDIMDCNGVVAEVLDPTEPVPFDPQCEEMDVLQGNLLVFQFLAFTRIPAAGVGPDWPDNIYFTFQFYRFPPVTSQQLKLLTSDNVQQKAGSPLPCVLASNKDGTVNSGSPGLQVQFRVDEGFLRPGEKRWFLRYLALHTMHIDIWDSNSLLLIGSTAIDLKYMLRQGKSAVQALHEVEVLTTDYVGEDTLLTSTDLGNQSTFSPMTIHTIVSGRLHIRTGNIGEQQLLSCAKMISISRSTDCSSMLHVVRNTAQAHSLEMKEEHELRFRRGIRADNVAARERGINEPNGERRKLDCMAAVHRREGKGDAATVTAQMKKGGLAKELHQIKPIAERSKAEGITNMLSQAITTQHLLYASLGSAEYMEFVLKNPFNVPHTVTIHSDDPELSVITNTEEWGYFKTLTKTPTQLEENMFHVEEGSPCSRVYLRPKESIHIPLKYQSFHCDHTMAVTFKAEDGKPMAICQVNVEPTPHVVDQTFRLYHPELCFLKKAIRLPPWHDPTGSTGYPREPQDVYLKVPGSPSPHIKMFFVLVFSDKWMAAPSQIWQIYVHFLERVDVSCVTGQRSCQSLVLRGKQAVRKVRCFSSHPQEIKVDPEGVFVLPPAAVQELQLRVQPWRAGSRFFYVNAVDVEHRRLLTAWLLCLNIHRPVLSKAFEVCVPVGGERGSSRKITYSNPYTSSRTFLLRSDHPDLLQFKEDKFQIGGGESYTIGLRFAPSQSPGSVEILVFVNNLEEKTEETFCVKVSYS</sequence>
<feature type="domain" description="NPHP4 Ig-like" evidence="5">
    <location>
        <begin position="996"/>
        <end position="1021"/>
    </location>
</feature>
<proteinExistence type="predicted"/>
<dbReference type="GO" id="GO:1904491">
    <property type="term" value="P:protein localization to ciliary transition zone"/>
    <property type="evidence" value="ECO:0007669"/>
    <property type="project" value="TreeGrafter"/>
</dbReference>
<dbReference type="InterPro" id="IPR029775">
    <property type="entry name" value="NPHP4"/>
</dbReference>
<keyword evidence="8" id="KW-1185">Reference proteome</keyword>
<dbReference type="GO" id="GO:0036064">
    <property type="term" value="C:ciliary basal body"/>
    <property type="evidence" value="ECO:0007669"/>
    <property type="project" value="TreeGrafter"/>
</dbReference>
<dbReference type="GO" id="GO:0090090">
    <property type="term" value="P:negative regulation of canonical Wnt signaling pathway"/>
    <property type="evidence" value="ECO:0007669"/>
    <property type="project" value="InterPro"/>
</dbReference>
<reference evidence="7" key="2">
    <citation type="submission" date="2025-09" db="UniProtKB">
        <authorList>
            <consortium name="Ensembl"/>
        </authorList>
    </citation>
    <scope>IDENTIFICATION</scope>
</reference>
<protein>
    <recommendedName>
        <fullName evidence="9">Nephrocystin 4</fullName>
    </recommendedName>
</protein>
<dbReference type="Pfam" id="PF26187">
    <property type="entry name" value="Ig_NPHP4_4th"/>
    <property type="match status" value="1"/>
</dbReference>
<dbReference type="InterPro" id="IPR058764">
    <property type="entry name" value="NPHP4_SK"/>
</dbReference>
<evidence type="ECO:0000313" key="8">
    <source>
        <dbReference type="Proteomes" id="UP000261620"/>
    </source>
</evidence>
<dbReference type="PANTHER" id="PTHR31043">
    <property type="entry name" value="NEPHROCYSTIN-4"/>
    <property type="match status" value="1"/>
</dbReference>
<evidence type="ECO:0008006" key="9">
    <source>
        <dbReference type="Google" id="ProtNLM"/>
    </source>
</evidence>
<feature type="domain" description="NPHP4 C2-like" evidence="3">
    <location>
        <begin position="508"/>
        <end position="741"/>
    </location>
</feature>
<dbReference type="Pfam" id="PF26015">
    <property type="entry name" value="Ig_NPH4_3rd"/>
    <property type="match status" value="1"/>
</dbReference>
<feature type="domain" description="NPHP4 Ig-like" evidence="1">
    <location>
        <begin position="1079"/>
        <end position="1162"/>
    </location>
</feature>
<dbReference type="PANTHER" id="PTHR31043:SF3">
    <property type="entry name" value="NEPHROCYSTIN-4"/>
    <property type="match status" value="1"/>
</dbReference>
<evidence type="ECO:0000259" key="3">
    <source>
        <dbReference type="Pfam" id="PF26186"/>
    </source>
</evidence>
<feature type="domain" description="NPHP4 Ig-like" evidence="6">
    <location>
        <begin position="868"/>
        <end position="966"/>
    </location>
</feature>
<evidence type="ECO:0000259" key="5">
    <source>
        <dbReference type="Pfam" id="PF26189"/>
    </source>
</evidence>
<evidence type="ECO:0000259" key="6">
    <source>
        <dbReference type="Pfam" id="PF26190"/>
    </source>
</evidence>
<evidence type="ECO:0000313" key="7">
    <source>
        <dbReference type="Ensembl" id="ENSMMOP00000022400.1"/>
    </source>
</evidence>
<dbReference type="InterPro" id="IPR058688">
    <property type="entry name" value="Ig_NPHP4_2nd"/>
</dbReference>
<dbReference type="Pfam" id="PF26173">
    <property type="entry name" value="NPHP4_SK"/>
    <property type="match status" value="1"/>
</dbReference>
<accession>A0A3Q3X331</accession>
<dbReference type="GO" id="GO:0035869">
    <property type="term" value="C:ciliary transition zone"/>
    <property type="evidence" value="ECO:0007669"/>
    <property type="project" value="TreeGrafter"/>
</dbReference>
<evidence type="ECO:0000259" key="1">
    <source>
        <dbReference type="Pfam" id="PF26015"/>
    </source>
</evidence>
<feature type="domain" description="NPHP4 Ig-like" evidence="5">
    <location>
        <begin position="1025"/>
        <end position="1068"/>
    </location>
</feature>
<dbReference type="CDD" id="cd22239">
    <property type="entry name" value="NPHP4"/>
    <property type="match status" value="1"/>
</dbReference>
<dbReference type="GO" id="GO:0097730">
    <property type="term" value="C:non-motile cilium"/>
    <property type="evidence" value="ECO:0007669"/>
    <property type="project" value="InterPro"/>
</dbReference>
<dbReference type="GO" id="GO:0097546">
    <property type="term" value="C:ciliary base"/>
    <property type="evidence" value="ECO:0007669"/>
    <property type="project" value="TreeGrafter"/>
</dbReference>
<dbReference type="Pfam" id="PF26189">
    <property type="entry name" value="Ig_NPHP4_2nd"/>
    <property type="match status" value="2"/>
</dbReference>
<feature type="domain" description="NPHP4 Ig-like" evidence="4">
    <location>
        <begin position="1168"/>
        <end position="1262"/>
    </location>
</feature>
<evidence type="ECO:0000259" key="4">
    <source>
        <dbReference type="Pfam" id="PF26187"/>
    </source>
</evidence>
<dbReference type="InterPro" id="IPR058687">
    <property type="entry name" value="Ig_NPHP4_1st"/>
</dbReference>
<evidence type="ECO:0000259" key="2">
    <source>
        <dbReference type="Pfam" id="PF26173"/>
    </source>
</evidence>
<organism evidence="7 8">
    <name type="scientific">Mola mola</name>
    <name type="common">Ocean sunfish</name>
    <name type="synonym">Tetraodon mola</name>
    <dbReference type="NCBI Taxonomy" id="94237"/>
    <lineage>
        <taxon>Eukaryota</taxon>
        <taxon>Metazoa</taxon>
        <taxon>Chordata</taxon>
        <taxon>Craniata</taxon>
        <taxon>Vertebrata</taxon>
        <taxon>Euteleostomi</taxon>
        <taxon>Actinopterygii</taxon>
        <taxon>Neopterygii</taxon>
        <taxon>Teleostei</taxon>
        <taxon>Neoteleostei</taxon>
        <taxon>Acanthomorphata</taxon>
        <taxon>Eupercaria</taxon>
        <taxon>Tetraodontiformes</taxon>
        <taxon>Molidae</taxon>
        <taxon>Mola</taxon>
    </lineage>
</organism>
<dbReference type="Pfam" id="PF26186">
    <property type="entry name" value="NPHP4_C2_3rd"/>
    <property type="match status" value="1"/>
</dbReference>
<feature type="domain" description="NPHP4 SK-like" evidence="2">
    <location>
        <begin position="809"/>
        <end position="865"/>
    </location>
</feature>
<dbReference type="AlphaFoldDB" id="A0A3Q3X331"/>